<feature type="domain" description="PhoU" evidence="7">
    <location>
        <begin position="463"/>
        <end position="544"/>
    </location>
</feature>
<feature type="transmembrane region" description="Helical" evidence="6">
    <location>
        <begin position="257"/>
        <end position="278"/>
    </location>
</feature>
<keyword evidence="2" id="KW-1003">Cell membrane</keyword>
<evidence type="ECO:0000256" key="3">
    <source>
        <dbReference type="ARBA" id="ARBA00022692"/>
    </source>
</evidence>
<keyword evidence="4 6" id="KW-1133">Transmembrane helix</keyword>
<organism evidence="8 9">
    <name type="scientific">Hominifimenecus microfluidus</name>
    <dbReference type="NCBI Taxonomy" id="2885348"/>
    <lineage>
        <taxon>Bacteria</taxon>
        <taxon>Bacillati</taxon>
        <taxon>Bacillota</taxon>
        <taxon>Clostridia</taxon>
        <taxon>Lachnospirales</taxon>
        <taxon>Lachnospiraceae</taxon>
        <taxon>Hominifimenecus</taxon>
    </lineage>
</organism>
<feature type="transmembrane region" description="Helical" evidence="6">
    <location>
        <begin position="182"/>
        <end position="199"/>
    </location>
</feature>
<evidence type="ECO:0000256" key="4">
    <source>
        <dbReference type="ARBA" id="ARBA00022989"/>
    </source>
</evidence>
<dbReference type="PANTHER" id="PTHR10010">
    <property type="entry name" value="SOLUTE CARRIER FAMILY 34 SODIUM PHOSPHATE , MEMBER 2-RELATED"/>
    <property type="match status" value="1"/>
</dbReference>
<reference evidence="8" key="1">
    <citation type="submission" date="2021-10" db="EMBL/GenBank/DDBJ databases">
        <title>Anaerobic single-cell dispensing facilitates the cultivation of human gut bacteria.</title>
        <authorList>
            <person name="Afrizal A."/>
        </authorList>
    </citation>
    <scope>NUCLEOTIDE SEQUENCE</scope>
    <source>
        <strain evidence="8">CLA-AA-H215</strain>
    </source>
</reference>
<accession>A0AAE3EBV6</accession>
<gene>
    <name evidence="8" type="ORF">LKD81_12535</name>
</gene>
<keyword evidence="9" id="KW-1185">Reference proteome</keyword>
<dbReference type="RefSeq" id="WP_308454299.1">
    <property type="nucleotide sequence ID" value="NZ_JAJEQR010000040.1"/>
</dbReference>
<comment type="subcellular location">
    <subcellularLocation>
        <location evidence="1">Cell membrane</location>
        <topology evidence="1">Multi-pass membrane protein</topology>
    </subcellularLocation>
</comment>
<evidence type="ECO:0000313" key="8">
    <source>
        <dbReference type="EMBL" id="MCC2231814.1"/>
    </source>
</evidence>
<keyword evidence="3 6" id="KW-0812">Transmembrane</keyword>
<dbReference type="GO" id="GO:0044341">
    <property type="term" value="P:sodium-dependent phosphate transport"/>
    <property type="evidence" value="ECO:0007669"/>
    <property type="project" value="InterPro"/>
</dbReference>
<evidence type="ECO:0000256" key="6">
    <source>
        <dbReference type="SAM" id="Phobius"/>
    </source>
</evidence>
<evidence type="ECO:0000256" key="5">
    <source>
        <dbReference type="ARBA" id="ARBA00023136"/>
    </source>
</evidence>
<proteinExistence type="predicted"/>
<evidence type="ECO:0000313" key="9">
    <source>
        <dbReference type="Proteomes" id="UP001198182"/>
    </source>
</evidence>
<dbReference type="SUPFAM" id="SSF109755">
    <property type="entry name" value="PhoU-like"/>
    <property type="match status" value="1"/>
</dbReference>
<name>A0AAE3EBV6_9FIRM</name>
<feature type="domain" description="PhoU" evidence="7">
    <location>
        <begin position="358"/>
        <end position="443"/>
    </location>
</feature>
<evidence type="ECO:0000259" key="7">
    <source>
        <dbReference type="Pfam" id="PF01895"/>
    </source>
</evidence>
<dbReference type="AlphaFoldDB" id="A0AAE3EBV6"/>
<feature type="transmembrane region" description="Helical" evidence="6">
    <location>
        <begin position="50"/>
        <end position="74"/>
    </location>
</feature>
<dbReference type="GO" id="GO:0005436">
    <property type="term" value="F:sodium:phosphate symporter activity"/>
    <property type="evidence" value="ECO:0007669"/>
    <property type="project" value="InterPro"/>
</dbReference>
<dbReference type="InterPro" id="IPR003841">
    <property type="entry name" value="Na/Pi_transpt"/>
</dbReference>
<dbReference type="EMBL" id="JAJEQR010000040">
    <property type="protein sequence ID" value="MCC2231814.1"/>
    <property type="molecule type" value="Genomic_DNA"/>
</dbReference>
<dbReference type="InterPro" id="IPR026022">
    <property type="entry name" value="PhoU_dom"/>
</dbReference>
<dbReference type="InterPro" id="IPR038078">
    <property type="entry name" value="PhoU-like_sf"/>
</dbReference>
<evidence type="ECO:0000256" key="2">
    <source>
        <dbReference type="ARBA" id="ARBA00022475"/>
    </source>
</evidence>
<dbReference type="Pfam" id="PF02690">
    <property type="entry name" value="Na_Pi_cotrans"/>
    <property type="match status" value="1"/>
</dbReference>
<dbReference type="Proteomes" id="UP001198182">
    <property type="component" value="Unassembled WGS sequence"/>
</dbReference>
<dbReference type="PANTHER" id="PTHR10010:SF46">
    <property type="entry name" value="SODIUM-DEPENDENT PHOSPHATE TRANSPORT PROTEIN 2B"/>
    <property type="match status" value="1"/>
</dbReference>
<feature type="transmembrane region" description="Helical" evidence="6">
    <location>
        <begin position="144"/>
        <end position="162"/>
    </location>
</feature>
<evidence type="ECO:0000256" key="1">
    <source>
        <dbReference type="ARBA" id="ARBA00004651"/>
    </source>
</evidence>
<protein>
    <submittedName>
        <fullName evidence="8">Na/Pi cotransporter family protein</fullName>
    </submittedName>
</protein>
<feature type="transmembrane region" description="Helical" evidence="6">
    <location>
        <begin position="81"/>
        <end position="101"/>
    </location>
</feature>
<dbReference type="Gene3D" id="1.20.58.220">
    <property type="entry name" value="Phosphate transport system protein phou homolog 2, domain 2"/>
    <property type="match status" value="1"/>
</dbReference>
<dbReference type="NCBIfam" id="NF037997">
    <property type="entry name" value="Na_Pi_symport"/>
    <property type="match status" value="1"/>
</dbReference>
<dbReference type="Pfam" id="PF01895">
    <property type="entry name" value="PhoU"/>
    <property type="match status" value="2"/>
</dbReference>
<sequence length="602" mass="66136">MTILDFLPLFAGIGLFLYGMNLLAKAIENLAGAKLEQLLEKLTSNKWKGLALGTGVTAIIQSSAATTVTVVGFVNAGMMKLAQALPVIFGANIGSTATAQILRLGDLEGAGILLKLLKPSSFAPIIIAIGAGIMLMAKKKKTKNIANLLLGFGILFWGMTTMESTLSPLKDSPAFQEMFLTFTNPVIGILVGLAVTAIIQSSSASVGILQALSSTGQVTFSMAFPLILGQNIGKCLTVILASFGTNRNSKRAVVVHVFFNVFGAVLCLCGMYGLNALFHFSFFSEVVNRGDIANVHTLFNLITALVLMPAVNALVTLSGKLIKDDDSAKTNQALDYLDDLFLKNPSLALEQCRKVFEAMGHALRENLDTAEDLLLNKYDPKKVSQLEENEHFLDKCEASLSEYLVKVTRKSMTEEESHSATEIFQCVSDYERIGDYCVNLSETAEYMYDNNDRFTPEGQKEIRLLFSAVRQILDTTLVAFDTETPETIAAVEPLEEVIDVLTDVLRKNHIDRLQNETCTVNNGISFIELLNNMERISDHCSNIAVYIIQKHKINENFNRHTYLDAVHEGHLTGYQNLYEQFYKKYVDALGTQEADITAEVKA</sequence>
<feature type="transmembrane region" description="Helical" evidence="6">
    <location>
        <begin position="121"/>
        <end position="137"/>
    </location>
</feature>
<feature type="transmembrane region" description="Helical" evidence="6">
    <location>
        <begin position="298"/>
        <end position="317"/>
    </location>
</feature>
<comment type="caution">
    <text evidence="8">The sequence shown here is derived from an EMBL/GenBank/DDBJ whole genome shotgun (WGS) entry which is preliminary data.</text>
</comment>
<dbReference type="GO" id="GO:0005886">
    <property type="term" value="C:plasma membrane"/>
    <property type="evidence" value="ECO:0007669"/>
    <property type="project" value="UniProtKB-SubCell"/>
</dbReference>
<keyword evidence="5 6" id="KW-0472">Membrane</keyword>